<evidence type="ECO:0000313" key="1">
    <source>
        <dbReference type="EMBL" id="ODH12704.1"/>
    </source>
</evidence>
<name>A0A1D2J324_PARBR</name>
<accession>A0A1D2J324</accession>
<organism evidence="1 2">
    <name type="scientific">Paracoccidioides brasiliensis</name>
    <dbReference type="NCBI Taxonomy" id="121759"/>
    <lineage>
        <taxon>Eukaryota</taxon>
        <taxon>Fungi</taxon>
        <taxon>Dikarya</taxon>
        <taxon>Ascomycota</taxon>
        <taxon>Pezizomycotina</taxon>
        <taxon>Eurotiomycetes</taxon>
        <taxon>Eurotiomycetidae</taxon>
        <taxon>Onygenales</taxon>
        <taxon>Ajellomycetaceae</taxon>
        <taxon>Paracoccidioides</taxon>
    </lineage>
</organism>
<gene>
    <name evidence="1" type="ORF">ACO22_07998</name>
</gene>
<dbReference type="VEuPathDB" id="FungiDB:PADG_11315"/>
<dbReference type="VEuPathDB" id="FungiDB:PABG_11714"/>
<evidence type="ECO:0000313" key="2">
    <source>
        <dbReference type="Proteomes" id="UP000242814"/>
    </source>
</evidence>
<dbReference type="EMBL" id="LZYO01000828">
    <property type="protein sequence ID" value="ODH12704.1"/>
    <property type="molecule type" value="Genomic_DNA"/>
</dbReference>
<dbReference type="AlphaFoldDB" id="A0A1D2J324"/>
<protein>
    <submittedName>
        <fullName evidence="1">Uncharacterized protein</fullName>
    </submittedName>
</protein>
<proteinExistence type="predicted"/>
<dbReference type="Proteomes" id="UP000242814">
    <property type="component" value="Unassembled WGS sequence"/>
</dbReference>
<comment type="caution">
    <text evidence="1">The sequence shown here is derived from an EMBL/GenBank/DDBJ whole genome shotgun (WGS) entry which is preliminary data.</text>
</comment>
<reference evidence="1 2" key="1">
    <citation type="submission" date="2016-06" db="EMBL/GenBank/DDBJ databases">
        <authorList>
            <person name="Kjaerup R.B."/>
            <person name="Dalgaard T.S."/>
            <person name="Juul-Madsen H.R."/>
        </authorList>
    </citation>
    <scope>NUCLEOTIDE SEQUENCE [LARGE SCALE GENOMIC DNA]</scope>
    <source>
        <strain evidence="1 2">Pb300</strain>
    </source>
</reference>
<sequence>MEELKPNTNKEIYEIWLNYQNDATLNAQRSMLNAQCFNAQAKGCATNDQATNISQDRYMM</sequence>